<dbReference type="InterPro" id="IPR009057">
    <property type="entry name" value="Homeodomain-like_sf"/>
</dbReference>
<keyword evidence="3" id="KW-1185">Reference proteome</keyword>
<evidence type="ECO:0000259" key="1">
    <source>
        <dbReference type="Pfam" id="PF14278"/>
    </source>
</evidence>
<dbReference type="RefSeq" id="WP_012799742.1">
    <property type="nucleotide sequence ID" value="NC_013165.1"/>
</dbReference>
<reference evidence="2 3" key="1">
    <citation type="journal article" date="2009" name="Stand. Genomic Sci.">
        <title>Complete genome sequence of Slackia heliotrinireducens type strain (RHS 1).</title>
        <authorList>
            <person name="Pukall R."/>
            <person name="Lapidus A."/>
            <person name="Nolan M."/>
            <person name="Copeland A."/>
            <person name="Glavina Del Rio T."/>
            <person name="Lucas S."/>
            <person name="Chen F."/>
            <person name="Tice H."/>
            <person name="Cheng J.F."/>
            <person name="Chertkov O."/>
            <person name="Bruce D."/>
            <person name="Goodwin L."/>
            <person name="Kuske C."/>
            <person name="Brettin T."/>
            <person name="Detter J.C."/>
            <person name="Han C."/>
            <person name="Pitluck S."/>
            <person name="Pati A."/>
            <person name="Mavrommatis K."/>
            <person name="Ivanova N."/>
            <person name="Ovchinnikova G."/>
            <person name="Chen A."/>
            <person name="Palaniappan K."/>
            <person name="Schneider S."/>
            <person name="Rohde M."/>
            <person name="Chain P."/>
            <person name="D'haeseleer P."/>
            <person name="Goker M."/>
            <person name="Bristow J."/>
            <person name="Eisen J.A."/>
            <person name="Markowitz V."/>
            <person name="Kyrpides N.C."/>
            <person name="Klenk H.P."/>
            <person name="Hugenholtz P."/>
        </authorList>
    </citation>
    <scope>NUCLEOTIDE SEQUENCE [LARGE SCALE GENOMIC DNA]</scope>
    <source>
        <strain evidence="3">ATCC 29202 / DSM 20476 / NCTC 11029 / RHS 1</strain>
    </source>
</reference>
<name>C7N3C1_SLAHD</name>
<dbReference type="HOGENOM" id="CLU_087539_2_0_11"/>
<organism evidence="2 3">
    <name type="scientific">Slackia heliotrinireducens (strain ATCC 29202 / DSM 20476 / NCTC 11029 / RHS 1)</name>
    <name type="common">Peptococcus heliotrinreducens</name>
    <dbReference type="NCBI Taxonomy" id="471855"/>
    <lineage>
        <taxon>Bacteria</taxon>
        <taxon>Bacillati</taxon>
        <taxon>Actinomycetota</taxon>
        <taxon>Coriobacteriia</taxon>
        <taxon>Eggerthellales</taxon>
        <taxon>Eggerthellaceae</taxon>
        <taxon>Slackia</taxon>
    </lineage>
</organism>
<dbReference type="SUPFAM" id="SSF46689">
    <property type="entry name" value="Homeodomain-like"/>
    <property type="match status" value="1"/>
</dbReference>
<dbReference type="KEGG" id="shi:Shel_26420"/>
<dbReference type="InterPro" id="IPR039532">
    <property type="entry name" value="TetR_C_Firmicutes"/>
</dbReference>
<accession>C7N3C1</accession>
<dbReference type="EMBL" id="CP001684">
    <property type="protein sequence ID" value="ACV23644.1"/>
    <property type="molecule type" value="Genomic_DNA"/>
</dbReference>
<sequence>MPIREPKSRMRVVRALESMMESTPIEKVQVTRLCELADIGRTTFYDNFENVFAVVNWYWDQTVQETLYRIGNDVSFYDAHLALFKRLRTERAFFVKAFRNSDYSSLNQHGYRHIGGFYLGKVKELLGRALTPEEESAIHFFNVGASDYCAEWVRSGMNEEPEILARTFTNAAPPVMDCLQNPKQRID</sequence>
<protein>
    <recommendedName>
        <fullName evidence="1">Transcriptional regulator TetR C-terminal Firmicutes type domain-containing protein</fullName>
    </recommendedName>
</protein>
<dbReference type="AlphaFoldDB" id="C7N3C1"/>
<dbReference type="eggNOG" id="COG1309">
    <property type="taxonomic scope" value="Bacteria"/>
</dbReference>
<gene>
    <name evidence="2" type="ordered locus">Shel_26420</name>
</gene>
<proteinExistence type="predicted"/>
<dbReference type="STRING" id="471855.Shel_26420"/>
<dbReference type="Gene3D" id="1.10.357.10">
    <property type="entry name" value="Tetracycline Repressor, domain 2"/>
    <property type="match status" value="1"/>
</dbReference>
<dbReference type="Proteomes" id="UP000002026">
    <property type="component" value="Chromosome"/>
</dbReference>
<evidence type="ECO:0000313" key="2">
    <source>
        <dbReference type="EMBL" id="ACV23644.1"/>
    </source>
</evidence>
<dbReference type="Pfam" id="PF14278">
    <property type="entry name" value="TetR_C_8"/>
    <property type="match status" value="1"/>
</dbReference>
<feature type="domain" description="Transcriptional regulator TetR C-terminal Firmicutes type" evidence="1">
    <location>
        <begin position="78"/>
        <end position="170"/>
    </location>
</feature>
<evidence type="ECO:0000313" key="3">
    <source>
        <dbReference type="Proteomes" id="UP000002026"/>
    </source>
</evidence>